<dbReference type="AlphaFoldDB" id="A0A2P2NXS4"/>
<accession>A0A2P2NXS4</accession>
<evidence type="ECO:0000313" key="1">
    <source>
        <dbReference type="EMBL" id="MBX47253.1"/>
    </source>
</evidence>
<name>A0A2P2NXS4_RHIMU</name>
<reference evidence="1" key="1">
    <citation type="submission" date="2018-02" db="EMBL/GenBank/DDBJ databases">
        <title>Rhizophora mucronata_Transcriptome.</title>
        <authorList>
            <person name="Meera S.P."/>
            <person name="Sreeshan A."/>
            <person name="Augustine A."/>
        </authorList>
    </citation>
    <scope>NUCLEOTIDE SEQUENCE</scope>
    <source>
        <tissue evidence="1">Leaf</tissue>
    </source>
</reference>
<protein>
    <submittedName>
        <fullName evidence="1">Uncharacterized protein</fullName>
    </submittedName>
</protein>
<dbReference type="EMBL" id="GGEC01066769">
    <property type="protein sequence ID" value="MBX47253.1"/>
    <property type="molecule type" value="Transcribed_RNA"/>
</dbReference>
<proteinExistence type="predicted"/>
<organism evidence="1">
    <name type="scientific">Rhizophora mucronata</name>
    <name type="common">Asiatic mangrove</name>
    <dbReference type="NCBI Taxonomy" id="61149"/>
    <lineage>
        <taxon>Eukaryota</taxon>
        <taxon>Viridiplantae</taxon>
        <taxon>Streptophyta</taxon>
        <taxon>Embryophyta</taxon>
        <taxon>Tracheophyta</taxon>
        <taxon>Spermatophyta</taxon>
        <taxon>Magnoliopsida</taxon>
        <taxon>eudicotyledons</taxon>
        <taxon>Gunneridae</taxon>
        <taxon>Pentapetalae</taxon>
        <taxon>rosids</taxon>
        <taxon>fabids</taxon>
        <taxon>Malpighiales</taxon>
        <taxon>Rhizophoraceae</taxon>
        <taxon>Rhizophora</taxon>
    </lineage>
</organism>
<sequence length="38" mass="4754">MLILLHIIFYIFILWFMVHSSDNAIHWPVRVMRAYFCR</sequence>